<dbReference type="HOGENOM" id="CLU_285019_0_0_1"/>
<dbReference type="EMBL" id="AMQM01004077">
    <property type="status" value="NOT_ANNOTATED_CDS"/>
    <property type="molecule type" value="Genomic_DNA"/>
</dbReference>
<evidence type="ECO:0000313" key="10">
    <source>
        <dbReference type="EnsemblMetazoa" id="HelroP191598"/>
    </source>
</evidence>
<keyword evidence="3 6" id="KW-0238">DNA-binding</keyword>
<dbReference type="InterPro" id="IPR040167">
    <property type="entry name" value="TF_CP2-like"/>
</dbReference>
<dbReference type="PANTHER" id="PTHR11037">
    <property type="entry name" value="TRANSCRIPTION FACTOR CP2"/>
    <property type="match status" value="1"/>
</dbReference>
<comment type="subcellular location">
    <subcellularLocation>
        <location evidence="1 6">Nucleus</location>
    </subcellularLocation>
</comment>
<dbReference type="AlphaFoldDB" id="T1FT42"/>
<dbReference type="InParanoid" id="T1FT42"/>
<dbReference type="CTD" id="20211989"/>
<accession>T1FT42</accession>
<reference evidence="11" key="1">
    <citation type="submission" date="2012-12" db="EMBL/GenBank/DDBJ databases">
        <authorList>
            <person name="Hellsten U."/>
            <person name="Grimwood J."/>
            <person name="Chapman J.A."/>
            <person name="Shapiro H."/>
            <person name="Aerts A."/>
            <person name="Otillar R.P."/>
            <person name="Terry A.Y."/>
            <person name="Boore J.L."/>
            <person name="Simakov O."/>
            <person name="Marletaz F."/>
            <person name="Cho S.-J."/>
            <person name="Edsinger-Gonzales E."/>
            <person name="Havlak P."/>
            <person name="Kuo D.-H."/>
            <person name="Larsson T."/>
            <person name="Lv J."/>
            <person name="Arendt D."/>
            <person name="Savage R."/>
            <person name="Osoegawa K."/>
            <person name="de Jong P."/>
            <person name="Lindberg D.R."/>
            <person name="Seaver E.C."/>
            <person name="Weisblat D.A."/>
            <person name="Putnam N.H."/>
            <person name="Grigoriev I.V."/>
            <person name="Rokhsar D.S."/>
        </authorList>
    </citation>
    <scope>NUCLEOTIDE SEQUENCE</scope>
</reference>
<evidence type="ECO:0000256" key="6">
    <source>
        <dbReference type="PROSITE-ProRule" id="PRU01313"/>
    </source>
</evidence>
<keyword evidence="4" id="KW-0804">Transcription</keyword>
<evidence type="ECO:0000313" key="9">
    <source>
        <dbReference type="EMBL" id="ESO05116.1"/>
    </source>
</evidence>
<name>T1FT42_HELRO</name>
<dbReference type="Pfam" id="PF25416">
    <property type="entry name" value="GRHL1_C"/>
    <property type="match status" value="1"/>
</dbReference>
<feature type="region of interest" description="Disordered" evidence="7">
    <location>
        <begin position="405"/>
        <end position="439"/>
    </location>
</feature>
<dbReference type="eggNOG" id="KOG4091">
    <property type="taxonomic scope" value="Eukaryota"/>
</dbReference>
<dbReference type="InterPro" id="IPR057520">
    <property type="entry name" value="GRHL1/CP2_C"/>
</dbReference>
<dbReference type="PANTHER" id="PTHR11037:SF21">
    <property type="entry name" value="GEMINI, ISOFORM C"/>
    <property type="match status" value="1"/>
</dbReference>
<dbReference type="GO" id="GO:0006357">
    <property type="term" value="P:regulation of transcription by RNA polymerase II"/>
    <property type="evidence" value="ECO:0000318"/>
    <property type="project" value="GO_Central"/>
</dbReference>
<keyword evidence="2" id="KW-0805">Transcription regulation</keyword>
<keyword evidence="11" id="KW-1185">Reference proteome</keyword>
<dbReference type="EMBL" id="KB096411">
    <property type="protein sequence ID" value="ESO05116.1"/>
    <property type="molecule type" value="Genomic_DNA"/>
</dbReference>
<reference evidence="10" key="3">
    <citation type="submission" date="2015-06" db="UniProtKB">
        <authorList>
            <consortium name="EnsemblMetazoa"/>
        </authorList>
    </citation>
    <scope>IDENTIFICATION</scope>
</reference>
<feature type="compositionally biased region" description="Acidic residues" evidence="7">
    <location>
        <begin position="631"/>
        <end position="651"/>
    </location>
</feature>
<evidence type="ECO:0000313" key="11">
    <source>
        <dbReference type="Proteomes" id="UP000015101"/>
    </source>
</evidence>
<protein>
    <recommendedName>
        <fullName evidence="8">Grh/CP2 DB domain-containing protein</fullName>
    </recommendedName>
</protein>
<dbReference type="RefSeq" id="XP_009017049.1">
    <property type="nucleotide sequence ID" value="XM_009018801.1"/>
</dbReference>
<feature type="region of interest" description="Disordered" evidence="7">
    <location>
        <begin position="594"/>
        <end position="665"/>
    </location>
</feature>
<dbReference type="GO" id="GO:0000978">
    <property type="term" value="F:RNA polymerase II cis-regulatory region sequence-specific DNA binding"/>
    <property type="evidence" value="ECO:0000318"/>
    <property type="project" value="GO_Central"/>
</dbReference>
<dbReference type="EMBL" id="AMQM01004078">
    <property type="status" value="NOT_ANNOTATED_CDS"/>
    <property type="molecule type" value="Genomic_DNA"/>
</dbReference>
<evidence type="ECO:0000256" key="7">
    <source>
        <dbReference type="SAM" id="MobiDB-lite"/>
    </source>
</evidence>
<dbReference type="EnsemblMetazoa" id="HelroT191598">
    <property type="protein sequence ID" value="HelroP191598"/>
    <property type="gene ID" value="HelroG191598"/>
</dbReference>
<feature type="compositionally biased region" description="Acidic residues" evidence="7">
    <location>
        <begin position="541"/>
        <end position="557"/>
    </location>
</feature>
<reference evidence="9 11" key="2">
    <citation type="journal article" date="2013" name="Nature">
        <title>Insights into bilaterian evolution from three spiralian genomes.</title>
        <authorList>
            <person name="Simakov O."/>
            <person name="Marletaz F."/>
            <person name="Cho S.J."/>
            <person name="Edsinger-Gonzales E."/>
            <person name="Havlak P."/>
            <person name="Hellsten U."/>
            <person name="Kuo D.H."/>
            <person name="Larsson T."/>
            <person name="Lv J."/>
            <person name="Arendt D."/>
            <person name="Savage R."/>
            <person name="Osoegawa K."/>
            <person name="de Jong P."/>
            <person name="Grimwood J."/>
            <person name="Chapman J.A."/>
            <person name="Shapiro H."/>
            <person name="Aerts A."/>
            <person name="Otillar R.P."/>
            <person name="Terry A.Y."/>
            <person name="Boore J.L."/>
            <person name="Grigoriev I.V."/>
            <person name="Lindberg D.R."/>
            <person name="Seaver E.C."/>
            <person name="Weisblat D.A."/>
            <person name="Putnam N.H."/>
            <person name="Rokhsar D.S."/>
        </authorList>
    </citation>
    <scope>NUCLEOTIDE SEQUENCE</scope>
</reference>
<keyword evidence="5 6" id="KW-0539">Nucleus</keyword>
<dbReference type="Proteomes" id="UP000015101">
    <property type="component" value="Unassembled WGS sequence"/>
</dbReference>
<dbReference type="GeneID" id="20211989"/>
<evidence type="ECO:0000256" key="2">
    <source>
        <dbReference type="ARBA" id="ARBA00023015"/>
    </source>
</evidence>
<proteinExistence type="predicted"/>
<feature type="compositionally biased region" description="Low complexity" evidence="7">
    <location>
        <begin position="256"/>
        <end position="282"/>
    </location>
</feature>
<feature type="region of interest" description="Disordered" evidence="7">
    <location>
        <begin position="253"/>
        <end position="282"/>
    </location>
</feature>
<evidence type="ECO:0000256" key="1">
    <source>
        <dbReference type="ARBA" id="ARBA00004123"/>
    </source>
</evidence>
<sequence length="1088" mass="121542">MNSNLNNWLFNLKYEDIDGGLAADFDGSLSGLGVESGSNTYNMSEALLALPVFNQEDRSRISSSGRPAKVYIQTRPQTTPIVPTISNNHHQINSNSFSLNLDTTVATEDITADHNLESDITNGDVPNCENNFSKSLTLPLMRTLSFPSSPDINSLTSHSLSLPILSQEDLEDGHLDSDHIAAEWAHLISSMKLEGDDVSRDVLNNSRFQYILNACTSPAMRICEETLTYLNQGQPYEIRLKCLKDRQDFIFRTQSNNNDNNNNHNFNNNNHNFNNNNNGEDGGNNTFMSTVRVVFHERRMQFMEKEQLEEWKIARPGERIVDIDTPLSRGIIDTKVDSGHINSVSFFWRTSDSSDTASVFIKVNCISSEFTAKKHGGEKGIPFRIQVLLGYIVRDVLVETYCRKRNNSNNHNNNNNNNNNNNYYDNNNDNNSKKDEDNCHDNDDLNNCTGSEHDIKSAATATTTPTTINNNNNNIIDNNNNNWSSPSNWQLLHCASCQIKVFKLKGADRKNKTDREKVEKRCDSEKLKHIIRNDDRKAADDDVINNNDDDDSDEDDEAVNRDYTNSNRDDNIINDAKSRKRPLNKVFIVKTSSTAGCHDDDDDDADDVNNDDRDDGEERDYDNGEGNCGDDGGDDDDDDDNDDEEEEEDACEKEMGDQVLSASSTPDDVSMWLLSNRFSSFIETFSNFSVQPKLTLYVCQDPVSNVTASTNSNTFNSDITGYRNAANYSNISNYSNVANTSNDAINRNRANDSSVIGGASSADDFDREIDTIFNIPTVASFASVPSASTSTTTIFNFSTNNQQQQLQQPQHLTTNLLVAKSRAKTFNHYRGESGRKKFLFSTTTATTRTAAAAVAATTASNNTAPTTTTNRNSDDDVLLGEDYSIADDFSTVAKRNSAVLRSSLAATATTDATASNPFVPFFSTQRQQLQPLFPSLFASPLSASITIFPTTTTTSATKTSKTTMTTTTFFTGKRSMPDKDDDDTHMHSDLHFKKQRIHQPDQLPRDIFHAVYLEMLTERHLASKLGKLFLIRKNRISGILIQNVLGFHVLVTDSVIRNMQDQSSFIVEAIPDDEMLTYYKIILKAVEL</sequence>
<gene>
    <name evidence="10" type="primary">20211989</name>
    <name evidence="9" type="ORF">HELRODRAFT_191598</name>
</gene>
<feature type="domain" description="Grh/CP2 DB" evidence="8">
    <location>
        <begin position="204"/>
        <end position="566"/>
    </location>
</feature>
<dbReference type="OrthoDB" id="9996779at2759"/>
<feature type="region of interest" description="Disordered" evidence="7">
    <location>
        <begin position="538"/>
        <end position="577"/>
    </location>
</feature>
<dbReference type="KEGG" id="hro:HELRODRAFT_191598"/>
<dbReference type="PROSITE" id="PS51968">
    <property type="entry name" value="GRH_CP2_DB"/>
    <property type="match status" value="1"/>
</dbReference>
<organism evidence="10 11">
    <name type="scientific">Helobdella robusta</name>
    <name type="common">Californian leech</name>
    <dbReference type="NCBI Taxonomy" id="6412"/>
    <lineage>
        <taxon>Eukaryota</taxon>
        <taxon>Metazoa</taxon>
        <taxon>Spiralia</taxon>
        <taxon>Lophotrochozoa</taxon>
        <taxon>Annelida</taxon>
        <taxon>Clitellata</taxon>
        <taxon>Hirudinea</taxon>
        <taxon>Rhynchobdellida</taxon>
        <taxon>Glossiphoniidae</taxon>
        <taxon>Helobdella</taxon>
    </lineage>
</organism>
<evidence type="ECO:0000256" key="5">
    <source>
        <dbReference type="ARBA" id="ARBA00023242"/>
    </source>
</evidence>
<evidence type="ECO:0000256" key="3">
    <source>
        <dbReference type="ARBA" id="ARBA00023125"/>
    </source>
</evidence>
<dbReference type="Pfam" id="PF04516">
    <property type="entry name" value="CP2"/>
    <property type="match status" value="3"/>
</dbReference>
<feature type="compositionally biased region" description="Acidic residues" evidence="7">
    <location>
        <begin position="599"/>
        <end position="620"/>
    </location>
</feature>
<dbReference type="InterPro" id="IPR007604">
    <property type="entry name" value="CP2"/>
</dbReference>
<dbReference type="GO" id="GO:0001228">
    <property type="term" value="F:DNA-binding transcription activator activity, RNA polymerase II-specific"/>
    <property type="evidence" value="ECO:0000318"/>
    <property type="project" value="GO_Central"/>
</dbReference>
<evidence type="ECO:0000256" key="4">
    <source>
        <dbReference type="ARBA" id="ARBA00023163"/>
    </source>
</evidence>
<dbReference type="GO" id="GO:0005634">
    <property type="term" value="C:nucleus"/>
    <property type="evidence" value="ECO:0000318"/>
    <property type="project" value="GO_Central"/>
</dbReference>
<evidence type="ECO:0000259" key="8">
    <source>
        <dbReference type="PROSITE" id="PS51968"/>
    </source>
</evidence>
<feature type="compositionally biased region" description="Low complexity" evidence="7">
    <location>
        <begin position="407"/>
        <end position="430"/>
    </location>
</feature>